<accession>A0ABY5M9M5</accession>
<sequence>MRELLFMLAALWGVSGAIVIVMFAIDERAHRRSVPPQPHAGHPARGPHALA</sequence>
<organism evidence="3 4">
    <name type="scientific">Aeromicrobium wangtongii</name>
    <dbReference type="NCBI Taxonomy" id="2969247"/>
    <lineage>
        <taxon>Bacteria</taxon>
        <taxon>Bacillati</taxon>
        <taxon>Actinomycetota</taxon>
        <taxon>Actinomycetes</taxon>
        <taxon>Propionibacteriales</taxon>
        <taxon>Nocardioidaceae</taxon>
        <taxon>Aeromicrobium</taxon>
    </lineage>
</organism>
<reference evidence="3 4" key="1">
    <citation type="submission" date="2022-08" db="EMBL/GenBank/DDBJ databases">
        <title>novel species in genus Aeromicrobium.</title>
        <authorList>
            <person name="Ye L."/>
        </authorList>
    </citation>
    <scope>NUCLEOTIDE SEQUENCE [LARGE SCALE GENOMIC DNA]</scope>
    <source>
        <strain evidence="4">zg-Y1379</strain>
    </source>
</reference>
<feature type="transmembrane region" description="Helical" evidence="2">
    <location>
        <begin position="6"/>
        <end position="25"/>
    </location>
</feature>
<feature type="region of interest" description="Disordered" evidence="1">
    <location>
        <begin position="32"/>
        <end position="51"/>
    </location>
</feature>
<evidence type="ECO:0000313" key="3">
    <source>
        <dbReference type="EMBL" id="UUP13846.1"/>
    </source>
</evidence>
<evidence type="ECO:0000256" key="2">
    <source>
        <dbReference type="SAM" id="Phobius"/>
    </source>
</evidence>
<keyword evidence="2" id="KW-1133">Transmembrane helix</keyword>
<name>A0ABY5M9M5_9ACTN</name>
<keyword evidence="2" id="KW-0472">Membrane</keyword>
<keyword evidence="4" id="KW-1185">Reference proteome</keyword>
<gene>
    <name evidence="3" type="ORF">NQV15_00615</name>
</gene>
<dbReference type="RefSeq" id="WP_232402797.1">
    <property type="nucleotide sequence ID" value="NZ_CP102173.1"/>
</dbReference>
<dbReference type="Proteomes" id="UP001316184">
    <property type="component" value="Chromosome"/>
</dbReference>
<evidence type="ECO:0000313" key="4">
    <source>
        <dbReference type="Proteomes" id="UP001316184"/>
    </source>
</evidence>
<protein>
    <submittedName>
        <fullName evidence="3">Uncharacterized protein</fullName>
    </submittedName>
</protein>
<keyword evidence="2" id="KW-0812">Transmembrane</keyword>
<evidence type="ECO:0000256" key="1">
    <source>
        <dbReference type="SAM" id="MobiDB-lite"/>
    </source>
</evidence>
<dbReference type="EMBL" id="CP102173">
    <property type="protein sequence ID" value="UUP13846.1"/>
    <property type="molecule type" value="Genomic_DNA"/>
</dbReference>
<proteinExistence type="predicted"/>